<sequence length="156" mass="18498">MSYSDITLHKYKAKKRKRKPFSKRRNSPKEKTRLRFITNFSSISLDSSNIIAFVVIALVVFFMAMSYSGVKLHSQEMETFRLSSVERENKIAFTFLMKSGKERLERFLIKDAYSEFKLAYKLFPEDEELKKYLFETLSILCKKENAYCLELDQLQL</sequence>
<reference evidence="3" key="1">
    <citation type="submission" date="2021-03" db="EMBL/GenBank/DDBJ databases">
        <title>Genome of Cognatishimia sp. F0-27.</title>
        <authorList>
            <person name="Ping X."/>
        </authorList>
    </citation>
    <scope>NUCLEOTIDE SEQUENCE [LARGE SCALE GENOMIC DNA]</scope>
    <source>
        <strain evidence="3">E313</strain>
    </source>
</reference>
<accession>A0ABS8EPC5</accession>
<proteinExistence type="predicted"/>
<evidence type="ECO:0000256" key="1">
    <source>
        <dbReference type="SAM" id="Phobius"/>
    </source>
</evidence>
<evidence type="ECO:0000313" key="2">
    <source>
        <dbReference type="EMBL" id="MCC1484167.1"/>
    </source>
</evidence>
<feature type="transmembrane region" description="Helical" evidence="1">
    <location>
        <begin position="50"/>
        <end position="70"/>
    </location>
</feature>
<evidence type="ECO:0000313" key="3">
    <source>
        <dbReference type="Proteomes" id="UP000778797"/>
    </source>
</evidence>
<dbReference type="RefSeq" id="WP_227476614.1">
    <property type="nucleotide sequence ID" value="NZ_JAFMPT010000006.1"/>
</dbReference>
<dbReference type="EMBL" id="JAFMPT010000006">
    <property type="protein sequence ID" value="MCC1484167.1"/>
    <property type="molecule type" value="Genomic_DNA"/>
</dbReference>
<dbReference type="Proteomes" id="UP000778797">
    <property type="component" value="Unassembled WGS sequence"/>
</dbReference>
<keyword evidence="3" id="KW-1185">Reference proteome</keyword>
<organism evidence="2 3">
    <name type="scientific">Winogradskyella immobilis</name>
    <dbReference type="NCBI Taxonomy" id="2816852"/>
    <lineage>
        <taxon>Bacteria</taxon>
        <taxon>Pseudomonadati</taxon>
        <taxon>Bacteroidota</taxon>
        <taxon>Flavobacteriia</taxon>
        <taxon>Flavobacteriales</taxon>
        <taxon>Flavobacteriaceae</taxon>
        <taxon>Winogradskyella</taxon>
    </lineage>
</organism>
<keyword evidence="1" id="KW-1133">Transmembrane helix</keyword>
<name>A0ABS8EPC5_9FLAO</name>
<comment type="caution">
    <text evidence="2">The sequence shown here is derived from an EMBL/GenBank/DDBJ whole genome shotgun (WGS) entry which is preliminary data.</text>
</comment>
<protein>
    <submittedName>
        <fullName evidence="2">Uncharacterized protein</fullName>
    </submittedName>
</protein>
<gene>
    <name evidence="2" type="ORF">J1C55_06170</name>
</gene>
<reference evidence="3" key="2">
    <citation type="submission" date="2023-07" db="EMBL/GenBank/DDBJ databases">
        <title>Genome of Winogradskyella sp. E313.</title>
        <authorList>
            <person name="Zhou Y."/>
        </authorList>
    </citation>
    <scope>NUCLEOTIDE SEQUENCE [LARGE SCALE GENOMIC DNA]</scope>
    <source>
        <strain evidence="3">E313</strain>
    </source>
</reference>
<keyword evidence="1" id="KW-0472">Membrane</keyword>
<keyword evidence="1" id="KW-0812">Transmembrane</keyword>